<feature type="domain" description="LUD" evidence="1">
    <location>
        <begin position="6"/>
        <end position="179"/>
    </location>
</feature>
<dbReference type="Proteomes" id="UP000886657">
    <property type="component" value="Unassembled WGS sequence"/>
</dbReference>
<dbReference type="AlphaFoldDB" id="A0A9D7SFY5"/>
<organism evidence="2 3">
    <name type="scientific">Candidatus Geothrix skivensis</name>
    <dbReference type="NCBI Taxonomy" id="2954439"/>
    <lineage>
        <taxon>Bacteria</taxon>
        <taxon>Pseudomonadati</taxon>
        <taxon>Acidobacteriota</taxon>
        <taxon>Holophagae</taxon>
        <taxon>Holophagales</taxon>
        <taxon>Holophagaceae</taxon>
        <taxon>Geothrix</taxon>
    </lineage>
</organism>
<protein>
    <submittedName>
        <fullName evidence="2">Lactate utilization protein</fullName>
    </submittedName>
</protein>
<dbReference type="PANTHER" id="PTHR43682">
    <property type="entry name" value="LACTATE UTILIZATION PROTEIN C"/>
    <property type="match status" value="1"/>
</dbReference>
<evidence type="ECO:0000313" key="3">
    <source>
        <dbReference type="Proteomes" id="UP000886657"/>
    </source>
</evidence>
<dbReference type="Gene3D" id="3.40.50.10420">
    <property type="entry name" value="NagB/RpiA/CoA transferase-like"/>
    <property type="match status" value="1"/>
</dbReference>
<proteinExistence type="predicted"/>
<name>A0A9D7SFY5_9BACT</name>
<gene>
    <name evidence="2" type="ORF">IPP58_06330</name>
</gene>
<dbReference type="InterPro" id="IPR037171">
    <property type="entry name" value="NagB/RpiA_transferase-like"/>
</dbReference>
<dbReference type="SUPFAM" id="SSF100950">
    <property type="entry name" value="NagB/RpiA/CoA transferase-like"/>
    <property type="match status" value="1"/>
</dbReference>
<dbReference type="InterPro" id="IPR003741">
    <property type="entry name" value="LUD_dom"/>
</dbReference>
<accession>A0A9D7SFY5</accession>
<dbReference type="EMBL" id="JADKIO010000005">
    <property type="protein sequence ID" value="MBK9796101.1"/>
    <property type="molecule type" value="Genomic_DNA"/>
</dbReference>
<dbReference type="InterPro" id="IPR024185">
    <property type="entry name" value="FTHF_cligase-like_sf"/>
</dbReference>
<reference evidence="2" key="1">
    <citation type="submission" date="2020-10" db="EMBL/GenBank/DDBJ databases">
        <title>Connecting structure to function with the recovery of over 1000 high-quality activated sludge metagenome-assembled genomes encoding full-length rRNA genes using long-read sequencing.</title>
        <authorList>
            <person name="Singleton C.M."/>
            <person name="Petriglieri F."/>
            <person name="Kristensen J.M."/>
            <person name="Kirkegaard R.H."/>
            <person name="Michaelsen T.Y."/>
            <person name="Andersen M.H."/>
            <person name="Karst S.M."/>
            <person name="Dueholm M.S."/>
            <person name="Nielsen P.H."/>
            <person name="Albertsen M."/>
        </authorList>
    </citation>
    <scope>NUCLEOTIDE SEQUENCE</scope>
    <source>
        <strain evidence="2">Skiv_18-Q3-R9-52_MAXAC.067</strain>
    </source>
</reference>
<comment type="caution">
    <text evidence="2">The sequence shown here is derived from an EMBL/GenBank/DDBJ whole genome shotgun (WGS) entry which is preliminary data.</text>
</comment>
<evidence type="ECO:0000259" key="1">
    <source>
        <dbReference type="Pfam" id="PF02589"/>
    </source>
</evidence>
<dbReference type="PANTHER" id="PTHR43682:SF1">
    <property type="entry name" value="LACTATE UTILIZATION PROTEIN C"/>
    <property type="match status" value="1"/>
</dbReference>
<sequence>MNAAFEAFKTRAEAVSAEVHRFKTREEGLTFILSFLKDAGVSDAPQCGAVWAGGTFIDGAQKDDLKVKVPGICFDINQEVSASAKVGISQLDWAISATGTLVQDAVAVDKRLVSTLPPIHVAVLGTERILADMGSVLEKLRPQQLDYISFITGPSRTADIERVLTIGVHGPERLIIVVVDELQQVTA</sequence>
<dbReference type="Pfam" id="PF02589">
    <property type="entry name" value="LUD_dom"/>
    <property type="match status" value="1"/>
</dbReference>
<evidence type="ECO:0000313" key="2">
    <source>
        <dbReference type="EMBL" id="MBK9796101.1"/>
    </source>
</evidence>